<dbReference type="GO" id="GO:0005886">
    <property type="term" value="C:plasma membrane"/>
    <property type="evidence" value="ECO:0007669"/>
    <property type="project" value="UniProtKB-SubCell"/>
</dbReference>
<dbReference type="AlphaFoldDB" id="A0A1I7NWL0"/>
<dbReference type="PANTHER" id="PTHR33884:SF3">
    <property type="entry name" value="UPF0410 PROTEIN YMGE"/>
    <property type="match status" value="1"/>
</dbReference>
<evidence type="ECO:0000256" key="7">
    <source>
        <dbReference type="SAM" id="Phobius"/>
    </source>
</evidence>
<proteinExistence type="inferred from homology"/>
<evidence type="ECO:0000256" key="3">
    <source>
        <dbReference type="ARBA" id="ARBA00022475"/>
    </source>
</evidence>
<evidence type="ECO:0000256" key="4">
    <source>
        <dbReference type="ARBA" id="ARBA00022692"/>
    </source>
</evidence>
<keyword evidence="6 7" id="KW-0472">Membrane</keyword>
<dbReference type="EMBL" id="FPCH01000005">
    <property type="protein sequence ID" value="SFV39003.1"/>
    <property type="molecule type" value="Genomic_DNA"/>
</dbReference>
<evidence type="ECO:0000256" key="5">
    <source>
        <dbReference type="ARBA" id="ARBA00022989"/>
    </source>
</evidence>
<dbReference type="PANTHER" id="PTHR33884">
    <property type="entry name" value="UPF0410 PROTEIN YMGE"/>
    <property type="match status" value="1"/>
</dbReference>
<evidence type="ECO:0000256" key="1">
    <source>
        <dbReference type="ARBA" id="ARBA00004651"/>
    </source>
</evidence>
<dbReference type="RefSeq" id="WP_092869541.1">
    <property type="nucleotide sequence ID" value="NZ_FPCH01000005.1"/>
</dbReference>
<dbReference type="STRING" id="51670.SAMN04488557_4026"/>
<organism evidence="8 9">
    <name type="scientific">Hyphomicrobium facile</name>
    <dbReference type="NCBI Taxonomy" id="51670"/>
    <lineage>
        <taxon>Bacteria</taxon>
        <taxon>Pseudomonadati</taxon>
        <taxon>Pseudomonadota</taxon>
        <taxon>Alphaproteobacteria</taxon>
        <taxon>Hyphomicrobiales</taxon>
        <taxon>Hyphomicrobiaceae</taxon>
        <taxon>Hyphomicrobium</taxon>
    </lineage>
</organism>
<dbReference type="OrthoDB" id="5296069at2"/>
<dbReference type="InterPro" id="IPR007341">
    <property type="entry name" value="Transgly_assoc"/>
</dbReference>
<evidence type="ECO:0000256" key="6">
    <source>
        <dbReference type="ARBA" id="ARBA00023136"/>
    </source>
</evidence>
<keyword evidence="3" id="KW-1003">Cell membrane</keyword>
<name>A0A1I7NWL0_9HYPH</name>
<feature type="transmembrane region" description="Helical" evidence="7">
    <location>
        <begin position="7"/>
        <end position="25"/>
    </location>
</feature>
<sequence>MDSQTRDLVVFAIIGIIAGFLASLVVGGDGLIRYLITGIIGAFVGGYLFRALGINLGIGNAFVSEVVTAAIGAIVIVLLARLIA</sequence>
<comment type="subcellular location">
    <subcellularLocation>
        <location evidence="1">Cell membrane</location>
        <topology evidence="1">Multi-pass membrane protein</topology>
    </subcellularLocation>
</comment>
<keyword evidence="9" id="KW-1185">Reference proteome</keyword>
<accession>A0A1I7NWL0</accession>
<evidence type="ECO:0000313" key="8">
    <source>
        <dbReference type="EMBL" id="SFV39003.1"/>
    </source>
</evidence>
<dbReference type="Proteomes" id="UP000199423">
    <property type="component" value="Unassembled WGS sequence"/>
</dbReference>
<keyword evidence="5 7" id="KW-1133">Transmembrane helix</keyword>
<evidence type="ECO:0000256" key="2">
    <source>
        <dbReference type="ARBA" id="ARBA00011006"/>
    </source>
</evidence>
<protein>
    <submittedName>
        <fullName evidence="8">Transglycosylase associated protein</fullName>
    </submittedName>
</protein>
<dbReference type="Pfam" id="PF04226">
    <property type="entry name" value="Transgly_assoc"/>
    <property type="match status" value="1"/>
</dbReference>
<evidence type="ECO:0000313" key="9">
    <source>
        <dbReference type="Proteomes" id="UP000199423"/>
    </source>
</evidence>
<reference evidence="9" key="1">
    <citation type="submission" date="2016-10" db="EMBL/GenBank/DDBJ databases">
        <authorList>
            <person name="Varghese N."/>
            <person name="Submissions S."/>
        </authorList>
    </citation>
    <scope>NUCLEOTIDE SEQUENCE [LARGE SCALE GENOMIC DNA]</scope>
    <source>
        <strain evidence="9">DSM 1565</strain>
    </source>
</reference>
<feature type="transmembrane region" description="Helical" evidence="7">
    <location>
        <begin position="31"/>
        <end position="49"/>
    </location>
</feature>
<comment type="similarity">
    <text evidence="2">Belongs to the UPF0410 family.</text>
</comment>
<gene>
    <name evidence="8" type="ORF">SAMN04488557_4026</name>
</gene>
<feature type="transmembrane region" description="Helical" evidence="7">
    <location>
        <begin position="61"/>
        <end position="83"/>
    </location>
</feature>
<keyword evidence="4 7" id="KW-0812">Transmembrane</keyword>